<name>A0A317Q7S4_9ENTR</name>
<dbReference type="PANTHER" id="PTHR39210:SF1">
    <property type="entry name" value="HEPARIN-SULFATE LYASE"/>
    <property type="match status" value="1"/>
</dbReference>
<dbReference type="EMBL" id="QGTS01000001">
    <property type="protein sequence ID" value="PWW12683.1"/>
    <property type="molecule type" value="Genomic_DNA"/>
</dbReference>
<evidence type="ECO:0000256" key="4">
    <source>
        <dbReference type="ARBA" id="ARBA00023239"/>
    </source>
</evidence>
<dbReference type="InterPro" id="IPR012480">
    <property type="entry name" value="Hepar_II_III_C"/>
</dbReference>
<sequence length="701" mass="76886">MTCERALFIDSHDIAKCRDALALDSLLGKTLRQYQAQAAAWLAAPVVIPGHGEGGGPEHLQHKTHYQMLHLAGWLWQFTQDPVWRDKIIAVLSGYADIYPHLGNATSKDTNPPGRLFHQTLNEDMFLLYAAHAWSCVRESTAAPTREHIENNLLRLMATEAMETHAATFDIVHNHGIWSVAAVGICGYALNDQSLVDAALYGLKGDSQSGGFLAQISQLFSCDGFYVEGLYYQRFALRPLLMFAQAISRFQPELNIWQFAGERIKAACYALFALAFPNGTLPALNDASKTMSLKDEGAVLAVSLCRQHYGPDARLAALAAWQGKLWPCAGALLLDREQPTGPYPTWPGGIWRDGPQGDKGGVGVLRKACSQGDQTMAMLWWGGHGDIPGMHSALNHGHFDGLHLSLFNRGKEVLQDYGFGRWVNVEPKFGGRYIPENSSYCKQTVAHNTVTVDGGCQHKGKKTLATGDHGETHFYQDNHALGSGMSAIARHYWPDVTQQRTVLLLTLPACPRPVLVDLFRLQSPTPHQYDYCLHLNGQRIASNITLQSKPQLAPLGNEHGYQHLWDCARGVIPAGEHSQVSWLDGGTYYTATTAMPAGGELIVARTGASDPDNNLRSEPCWIWRTHASNTLFATVLESHGEFDEASEYSVDARGKVCRVDICEDSARRTQLQVTFTDGSSALVTVDNRPGSGGFDAQLLAG</sequence>
<feature type="domain" description="Alginate lyase" evidence="5">
    <location>
        <begin position="138"/>
        <end position="272"/>
    </location>
</feature>
<dbReference type="AlphaFoldDB" id="A0A317Q7S4"/>
<evidence type="ECO:0000256" key="2">
    <source>
        <dbReference type="ARBA" id="ARBA00022729"/>
    </source>
</evidence>
<dbReference type="Pfam" id="PF05426">
    <property type="entry name" value="Alginate_lyase"/>
    <property type="match status" value="1"/>
</dbReference>
<dbReference type="GO" id="GO:0042597">
    <property type="term" value="C:periplasmic space"/>
    <property type="evidence" value="ECO:0007669"/>
    <property type="project" value="UniProtKB-SubCell"/>
</dbReference>
<evidence type="ECO:0000256" key="3">
    <source>
        <dbReference type="ARBA" id="ARBA00022764"/>
    </source>
</evidence>
<dbReference type="SUPFAM" id="SSF48230">
    <property type="entry name" value="Chondroitin AC/alginate lyase"/>
    <property type="match status" value="1"/>
</dbReference>
<keyword evidence="4 7" id="KW-0456">Lyase</keyword>
<feature type="domain" description="Heparinase II/III-like C-terminal" evidence="6">
    <location>
        <begin position="354"/>
        <end position="551"/>
    </location>
</feature>
<dbReference type="RefSeq" id="WP_110024566.1">
    <property type="nucleotide sequence ID" value="NZ_QGTS01000001.1"/>
</dbReference>
<protein>
    <submittedName>
        <fullName evidence="7">Alginate lyase</fullName>
    </submittedName>
</protein>
<dbReference type="OrthoDB" id="9772435at2"/>
<comment type="subcellular location">
    <subcellularLocation>
        <location evidence="1">Periplasm</location>
    </subcellularLocation>
</comment>
<evidence type="ECO:0000313" key="7">
    <source>
        <dbReference type="EMBL" id="PWW12683.1"/>
    </source>
</evidence>
<keyword evidence="3" id="KW-0574">Periplasm</keyword>
<dbReference type="GO" id="GO:0016829">
    <property type="term" value="F:lyase activity"/>
    <property type="evidence" value="ECO:0007669"/>
    <property type="project" value="UniProtKB-KW"/>
</dbReference>
<accession>A0A317Q7S4</accession>
<dbReference type="Gene3D" id="1.50.10.100">
    <property type="entry name" value="Chondroitin AC/alginate lyase"/>
    <property type="match status" value="1"/>
</dbReference>
<evidence type="ECO:0000313" key="8">
    <source>
        <dbReference type="Proteomes" id="UP000246744"/>
    </source>
</evidence>
<dbReference type="Proteomes" id="UP000246744">
    <property type="component" value="Unassembled WGS sequence"/>
</dbReference>
<dbReference type="InterPro" id="IPR008929">
    <property type="entry name" value="Chondroitin_lyas"/>
</dbReference>
<proteinExistence type="predicted"/>
<dbReference type="InterPro" id="IPR008397">
    <property type="entry name" value="Alginate_lyase_dom"/>
</dbReference>
<gene>
    <name evidence="7" type="ORF">DES37_101251</name>
</gene>
<organism evidence="7 8">
    <name type="scientific">Mangrovibacter plantisponsor</name>
    <dbReference type="NCBI Taxonomy" id="451513"/>
    <lineage>
        <taxon>Bacteria</taxon>
        <taxon>Pseudomonadati</taxon>
        <taxon>Pseudomonadota</taxon>
        <taxon>Gammaproteobacteria</taxon>
        <taxon>Enterobacterales</taxon>
        <taxon>Enterobacteriaceae</taxon>
        <taxon>Mangrovibacter</taxon>
    </lineage>
</organism>
<evidence type="ECO:0000259" key="5">
    <source>
        <dbReference type="Pfam" id="PF05426"/>
    </source>
</evidence>
<keyword evidence="8" id="KW-1185">Reference proteome</keyword>
<reference evidence="7 8" key="1">
    <citation type="submission" date="2018-05" db="EMBL/GenBank/DDBJ databases">
        <title>Genomic Encyclopedia of Type Strains, Phase IV (KMG-IV): sequencing the most valuable type-strain genomes for metagenomic binning, comparative biology and taxonomic classification.</title>
        <authorList>
            <person name="Goeker M."/>
        </authorList>
    </citation>
    <scope>NUCLEOTIDE SEQUENCE [LARGE SCALE GENOMIC DNA]</scope>
    <source>
        <strain evidence="7 8">DSM 19579</strain>
    </source>
</reference>
<evidence type="ECO:0000259" key="6">
    <source>
        <dbReference type="Pfam" id="PF07940"/>
    </source>
</evidence>
<dbReference type="Gene3D" id="2.70.98.70">
    <property type="match status" value="1"/>
</dbReference>
<evidence type="ECO:0000256" key="1">
    <source>
        <dbReference type="ARBA" id="ARBA00004418"/>
    </source>
</evidence>
<dbReference type="Pfam" id="PF07940">
    <property type="entry name" value="Hepar_II_III_C"/>
    <property type="match status" value="1"/>
</dbReference>
<keyword evidence="2" id="KW-0732">Signal</keyword>
<comment type="caution">
    <text evidence="7">The sequence shown here is derived from an EMBL/GenBank/DDBJ whole genome shotgun (WGS) entry which is preliminary data.</text>
</comment>
<dbReference type="PANTHER" id="PTHR39210">
    <property type="entry name" value="HEPARIN-SULFATE LYASE"/>
    <property type="match status" value="1"/>
</dbReference>